<evidence type="ECO:0000259" key="2">
    <source>
        <dbReference type="PROSITE" id="PS01031"/>
    </source>
</evidence>
<sequence>TSPTVVVLHVTLPGFSLDNITVAMRRGHKVHIVADSYGAEGGHFEKLVSLGSGVSSAAPRAEFDGVCLKVYVQRR</sequence>
<proteinExistence type="inferred from homology"/>
<dbReference type="PROSITE" id="PS01031">
    <property type="entry name" value="SHSP"/>
    <property type="match status" value="1"/>
</dbReference>
<feature type="domain" description="SHSP" evidence="2">
    <location>
        <begin position="1"/>
        <end position="75"/>
    </location>
</feature>
<dbReference type="Proteomes" id="UP000193467">
    <property type="component" value="Unassembled WGS sequence"/>
</dbReference>
<dbReference type="InParanoid" id="A0A1Y2CKS0"/>
<comment type="caution">
    <text evidence="3">The sequence shown here is derived from an EMBL/GenBank/DDBJ whole genome shotgun (WGS) entry which is preliminary data.</text>
</comment>
<dbReference type="AlphaFoldDB" id="A0A1Y2CKS0"/>
<evidence type="ECO:0000313" key="4">
    <source>
        <dbReference type="Proteomes" id="UP000193467"/>
    </source>
</evidence>
<feature type="non-terminal residue" evidence="3">
    <location>
        <position position="75"/>
    </location>
</feature>
<name>A0A1Y2CKS0_9BASI</name>
<keyword evidence="4" id="KW-1185">Reference proteome</keyword>
<organism evidence="3 4">
    <name type="scientific">Leucosporidium creatinivorum</name>
    <dbReference type="NCBI Taxonomy" id="106004"/>
    <lineage>
        <taxon>Eukaryota</taxon>
        <taxon>Fungi</taxon>
        <taxon>Dikarya</taxon>
        <taxon>Basidiomycota</taxon>
        <taxon>Pucciniomycotina</taxon>
        <taxon>Microbotryomycetes</taxon>
        <taxon>Leucosporidiales</taxon>
        <taxon>Leucosporidium</taxon>
    </lineage>
</organism>
<gene>
    <name evidence="3" type="ORF">BCR35DRAFT_257018</name>
</gene>
<feature type="non-terminal residue" evidence="3">
    <location>
        <position position="1"/>
    </location>
</feature>
<dbReference type="EMBL" id="MCGR01000116">
    <property type="protein sequence ID" value="ORY47586.1"/>
    <property type="molecule type" value="Genomic_DNA"/>
</dbReference>
<dbReference type="Gene3D" id="2.60.40.790">
    <property type="match status" value="1"/>
</dbReference>
<reference evidence="3 4" key="1">
    <citation type="submission" date="2016-07" db="EMBL/GenBank/DDBJ databases">
        <title>Pervasive Adenine N6-methylation of Active Genes in Fungi.</title>
        <authorList>
            <consortium name="DOE Joint Genome Institute"/>
            <person name="Mondo S.J."/>
            <person name="Dannebaum R.O."/>
            <person name="Kuo R.C."/>
            <person name="Labutti K."/>
            <person name="Haridas S."/>
            <person name="Kuo A."/>
            <person name="Salamov A."/>
            <person name="Ahrendt S.R."/>
            <person name="Lipzen A."/>
            <person name="Sullivan W."/>
            <person name="Andreopoulos W.B."/>
            <person name="Clum A."/>
            <person name="Lindquist E."/>
            <person name="Daum C."/>
            <person name="Ramamoorthy G.K."/>
            <person name="Gryganskyi A."/>
            <person name="Culley D."/>
            <person name="Magnuson J.K."/>
            <person name="James T.Y."/>
            <person name="O'Malley M.A."/>
            <person name="Stajich J.E."/>
            <person name="Spatafora J.W."/>
            <person name="Visel A."/>
            <person name="Grigoriev I.V."/>
        </authorList>
    </citation>
    <scope>NUCLEOTIDE SEQUENCE [LARGE SCALE GENOMIC DNA]</scope>
    <source>
        <strain evidence="3 4">62-1032</strain>
    </source>
</reference>
<protein>
    <recommendedName>
        <fullName evidence="2">SHSP domain-containing protein</fullName>
    </recommendedName>
</protein>
<accession>A0A1Y2CKS0</accession>
<dbReference type="InterPro" id="IPR008978">
    <property type="entry name" value="HSP20-like_chaperone"/>
</dbReference>
<dbReference type="InterPro" id="IPR002068">
    <property type="entry name" value="A-crystallin/Hsp20_dom"/>
</dbReference>
<comment type="similarity">
    <text evidence="1">Belongs to the small heat shock protein (HSP20) family.</text>
</comment>
<evidence type="ECO:0000256" key="1">
    <source>
        <dbReference type="PROSITE-ProRule" id="PRU00285"/>
    </source>
</evidence>
<evidence type="ECO:0000313" key="3">
    <source>
        <dbReference type="EMBL" id="ORY47586.1"/>
    </source>
</evidence>
<dbReference type="OrthoDB" id="1431247at2759"/>